<keyword evidence="1" id="KW-0472">Membrane</keyword>
<evidence type="ECO:0000313" key="2">
    <source>
        <dbReference type="EMBL" id="GGX48791.1"/>
    </source>
</evidence>
<name>A0A918N714_9GAMM</name>
<gene>
    <name evidence="2" type="ORF">GCM10007392_14940</name>
</gene>
<evidence type="ECO:0000313" key="3">
    <source>
        <dbReference type="Proteomes" id="UP000626148"/>
    </source>
</evidence>
<keyword evidence="1" id="KW-1133">Transmembrane helix</keyword>
<organism evidence="2 3">
    <name type="scientific">Saccharospirillum salsuginis</name>
    <dbReference type="NCBI Taxonomy" id="418750"/>
    <lineage>
        <taxon>Bacteria</taxon>
        <taxon>Pseudomonadati</taxon>
        <taxon>Pseudomonadota</taxon>
        <taxon>Gammaproteobacteria</taxon>
        <taxon>Oceanospirillales</taxon>
        <taxon>Saccharospirillaceae</taxon>
        <taxon>Saccharospirillum</taxon>
    </lineage>
</organism>
<feature type="transmembrane region" description="Helical" evidence="1">
    <location>
        <begin position="6"/>
        <end position="26"/>
    </location>
</feature>
<sequence>MLSNETLILILVFAAFGAWFWHHLGIRQVALGHARRTLKEEGVQLLDQSIILARIRPCRSDETLFAFKRYYQFEFTSIGDRRFLGWVIMVGRKLEKVEMQPYNERNWLQ</sequence>
<reference evidence="2" key="1">
    <citation type="journal article" date="2014" name="Int. J. Syst. Evol. Microbiol.">
        <title>Complete genome sequence of Corynebacterium casei LMG S-19264T (=DSM 44701T), isolated from a smear-ripened cheese.</title>
        <authorList>
            <consortium name="US DOE Joint Genome Institute (JGI-PGF)"/>
            <person name="Walter F."/>
            <person name="Albersmeier A."/>
            <person name="Kalinowski J."/>
            <person name="Ruckert C."/>
        </authorList>
    </citation>
    <scope>NUCLEOTIDE SEQUENCE</scope>
    <source>
        <strain evidence="2">KCTC 22169</strain>
    </source>
</reference>
<evidence type="ECO:0000256" key="1">
    <source>
        <dbReference type="SAM" id="Phobius"/>
    </source>
</evidence>
<comment type="caution">
    <text evidence="2">The sequence shown here is derived from an EMBL/GenBank/DDBJ whole genome shotgun (WGS) entry which is preliminary data.</text>
</comment>
<proteinExistence type="predicted"/>
<dbReference type="EMBL" id="BMXR01000003">
    <property type="protein sequence ID" value="GGX48791.1"/>
    <property type="molecule type" value="Genomic_DNA"/>
</dbReference>
<evidence type="ECO:0008006" key="4">
    <source>
        <dbReference type="Google" id="ProtNLM"/>
    </source>
</evidence>
<dbReference type="InterPro" id="IPR021732">
    <property type="entry name" value="DUF3301"/>
</dbReference>
<accession>A0A918N714</accession>
<dbReference type="Proteomes" id="UP000626148">
    <property type="component" value="Unassembled WGS sequence"/>
</dbReference>
<keyword evidence="1" id="KW-0812">Transmembrane</keyword>
<reference evidence="2" key="2">
    <citation type="submission" date="2020-09" db="EMBL/GenBank/DDBJ databases">
        <authorList>
            <person name="Sun Q."/>
            <person name="Kim S."/>
        </authorList>
    </citation>
    <scope>NUCLEOTIDE SEQUENCE</scope>
    <source>
        <strain evidence="2">KCTC 22169</strain>
    </source>
</reference>
<dbReference type="AlphaFoldDB" id="A0A918N714"/>
<dbReference type="Pfam" id="PF11743">
    <property type="entry name" value="DUF3301"/>
    <property type="match status" value="1"/>
</dbReference>
<protein>
    <recommendedName>
        <fullName evidence="4">DUF3301 domain-containing protein</fullName>
    </recommendedName>
</protein>
<dbReference type="RefSeq" id="WP_189607915.1">
    <property type="nucleotide sequence ID" value="NZ_BMXR01000003.1"/>
</dbReference>
<keyword evidence="3" id="KW-1185">Reference proteome</keyword>